<dbReference type="PROSITE" id="PS50297">
    <property type="entry name" value="ANK_REP_REGION"/>
    <property type="match status" value="1"/>
</dbReference>
<protein>
    <recommendedName>
        <fullName evidence="12">Gustatory receptor</fullName>
    </recommendedName>
</protein>
<dbReference type="InterPro" id="IPR036770">
    <property type="entry name" value="Ankyrin_rpt-contain_sf"/>
</dbReference>
<evidence type="ECO:0000313" key="11">
    <source>
        <dbReference type="Proteomes" id="UP000826195"/>
    </source>
</evidence>
<gene>
    <name evidence="10" type="ORF">KQX54_003524</name>
</gene>
<dbReference type="GO" id="GO:0005886">
    <property type="term" value="C:plasma membrane"/>
    <property type="evidence" value="ECO:0007669"/>
    <property type="project" value="UniProtKB-SubCell"/>
</dbReference>
<dbReference type="GO" id="GO:0008049">
    <property type="term" value="P:male courtship behavior"/>
    <property type="evidence" value="ECO:0007669"/>
    <property type="project" value="TreeGrafter"/>
</dbReference>
<sequence length="756" mass="88270">MKNIFNFLNSKESSITFIVTFFKIFGLAPFEVVFSNSQRQIFLRPSTQDRIYTFLLSIPCVALLVRLIVNYSTITPKLVLRKLVTINLSWISTVILWYYCFNHQKIIRILNDLLDLEQDLINQFNRSVSRRKTRNYEIASFISEVVLMILQVIPFVFEAVASNDWWAVVMVTSGFIINILMLQHTILVHFINKRLNFTNELLLSLIKKDTCSDLIFVKSATHNELILKTVILLKQHQRKLLVIFKDLSNFFEWPILLTIIIFCIRLILYSYKIAKRVIFFNHKIPLMSFICEPATMVKEIFIIVIFTNQMTQITSETKKTGEVIFEVMDAYSTHGGIQSQLKQFATEVLHRKIPDSIFGLFRINGGLVIAITASVITYLVILIQYKMASSFYLKVNLIEAAEKSQTDLLKKIVSSNITSYPQWRSDNGYEFLRALVKKNYSALTELILLKNPDVNNSEDIDNATPLQIAVKNQNLAIVRLLIQNGADVNPKARESANPPLAIAYKSLYLLEKEKEIYQRLKIESQSLPFSAEIVSGVMKRRCFINDRLFENAREIFELLLRHGASVNVKYGRKKNLLVDAVRYRDTIFIKMILENYWPDFNVTFEENCSLFDVILSEKYLNKISKEKMYDLYEFKFNINEVVKIFIRHIVKLESIKALKLSEGNEKAISMIDKIVFYRNKCREEVSKMKKDFFYVNQDLCVYTVLISNLNFVEFVNSEVMEEVKTKEFKCEYPIYANDLIERLMIVWERRKGCENI</sequence>
<dbReference type="Gene3D" id="1.25.40.20">
    <property type="entry name" value="Ankyrin repeat-containing domain"/>
    <property type="match status" value="1"/>
</dbReference>
<name>A0AAV7HRA3_COTGL</name>
<keyword evidence="5 9" id="KW-0472">Membrane</keyword>
<feature type="transmembrane region" description="Helical" evidence="9">
    <location>
        <begin position="253"/>
        <end position="271"/>
    </location>
</feature>
<reference evidence="10 11" key="1">
    <citation type="journal article" date="2021" name="J. Hered.">
        <title>A chromosome-level genome assembly of the parasitoid wasp, Cotesia glomerata (Hymenoptera: Braconidae).</title>
        <authorList>
            <person name="Pinto B.J."/>
            <person name="Weis J.J."/>
            <person name="Gamble T."/>
            <person name="Ode P.J."/>
            <person name="Paul R."/>
            <person name="Zaspel J.M."/>
        </authorList>
    </citation>
    <scope>NUCLEOTIDE SEQUENCE [LARGE SCALE GENOMIC DNA]</scope>
    <source>
        <strain evidence="10">CgM1</strain>
    </source>
</reference>
<feature type="transmembrane region" description="Helical" evidence="9">
    <location>
        <begin position="136"/>
        <end position="153"/>
    </location>
</feature>
<evidence type="ECO:0000256" key="6">
    <source>
        <dbReference type="ARBA" id="ARBA00023170"/>
    </source>
</evidence>
<dbReference type="GO" id="GO:0030424">
    <property type="term" value="C:axon"/>
    <property type="evidence" value="ECO:0007669"/>
    <property type="project" value="TreeGrafter"/>
</dbReference>
<proteinExistence type="predicted"/>
<dbReference type="PANTHER" id="PTHR21143:SF133">
    <property type="entry name" value="GUSTATORY AND PHEROMONE RECEPTOR 32A-RELATED"/>
    <property type="match status" value="1"/>
</dbReference>
<keyword evidence="3 9" id="KW-0812">Transmembrane</keyword>
<evidence type="ECO:0000256" key="4">
    <source>
        <dbReference type="ARBA" id="ARBA00022989"/>
    </source>
</evidence>
<dbReference type="GO" id="GO:0043025">
    <property type="term" value="C:neuronal cell body"/>
    <property type="evidence" value="ECO:0007669"/>
    <property type="project" value="TreeGrafter"/>
</dbReference>
<dbReference type="InterPro" id="IPR002110">
    <property type="entry name" value="Ankyrin_rpt"/>
</dbReference>
<feature type="transmembrane region" description="Helical" evidence="9">
    <location>
        <begin position="360"/>
        <end position="385"/>
    </location>
</feature>
<feature type="repeat" description="ANK" evidence="8">
    <location>
        <begin position="461"/>
        <end position="493"/>
    </location>
</feature>
<dbReference type="GO" id="GO:0007635">
    <property type="term" value="P:chemosensory behavior"/>
    <property type="evidence" value="ECO:0007669"/>
    <property type="project" value="TreeGrafter"/>
</dbReference>
<keyword evidence="11" id="KW-1185">Reference proteome</keyword>
<dbReference type="AlphaFoldDB" id="A0AAV7HRA3"/>
<feature type="transmembrane region" description="Helical" evidence="9">
    <location>
        <begin position="83"/>
        <end position="101"/>
    </location>
</feature>
<dbReference type="PROSITE" id="PS50088">
    <property type="entry name" value="ANK_REPEAT"/>
    <property type="match status" value="1"/>
</dbReference>
<dbReference type="PANTHER" id="PTHR21143">
    <property type="entry name" value="INVERTEBRATE GUSTATORY RECEPTOR"/>
    <property type="match status" value="1"/>
</dbReference>
<evidence type="ECO:0000256" key="1">
    <source>
        <dbReference type="ARBA" id="ARBA00004651"/>
    </source>
</evidence>
<feature type="transmembrane region" description="Helical" evidence="9">
    <location>
        <begin position="165"/>
        <end position="191"/>
    </location>
</feature>
<dbReference type="InterPro" id="IPR013604">
    <property type="entry name" value="7TM_chemorcpt"/>
</dbReference>
<comment type="subcellular location">
    <subcellularLocation>
        <location evidence="1">Cell membrane</location>
        <topology evidence="1">Multi-pass membrane protein</topology>
    </subcellularLocation>
</comment>
<dbReference type="GO" id="GO:0050909">
    <property type="term" value="P:sensory perception of taste"/>
    <property type="evidence" value="ECO:0007669"/>
    <property type="project" value="InterPro"/>
</dbReference>
<keyword evidence="8" id="KW-0040">ANK repeat</keyword>
<keyword evidence="2" id="KW-1003">Cell membrane</keyword>
<evidence type="ECO:0008006" key="12">
    <source>
        <dbReference type="Google" id="ProtNLM"/>
    </source>
</evidence>
<evidence type="ECO:0000256" key="9">
    <source>
        <dbReference type="SAM" id="Phobius"/>
    </source>
</evidence>
<dbReference type="GO" id="GO:0007165">
    <property type="term" value="P:signal transduction"/>
    <property type="evidence" value="ECO:0007669"/>
    <property type="project" value="UniProtKB-KW"/>
</dbReference>
<evidence type="ECO:0000256" key="8">
    <source>
        <dbReference type="PROSITE-ProRule" id="PRU00023"/>
    </source>
</evidence>
<evidence type="ECO:0000313" key="10">
    <source>
        <dbReference type="EMBL" id="KAH0534385.1"/>
    </source>
</evidence>
<feature type="transmembrane region" description="Helical" evidence="9">
    <location>
        <begin position="15"/>
        <end position="34"/>
    </location>
</feature>
<comment type="caution">
    <text evidence="10">The sequence shown here is derived from an EMBL/GenBank/DDBJ whole genome shotgun (WGS) entry which is preliminary data.</text>
</comment>
<dbReference type="Proteomes" id="UP000826195">
    <property type="component" value="Unassembled WGS sequence"/>
</dbReference>
<keyword evidence="4 9" id="KW-1133">Transmembrane helix</keyword>
<evidence type="ECO:0000256" key="7">
    <source>
        <dbReference type="ARBA" id="ARBA00023224"/>
    </source>
</evidence>
<evidence type="ECO:0000256" key="5">
    <source>
        <dbReference type="ARBA" id="ARBA00023136"/>
    </source>
</evidence>
<dbReference type="EMBL" id="JAHXZJ010002982">
    <property type="protein sequence ID" value="KAH0534385.1"/>
    <property type="molecule type" value="Genomic_DNA"/>
</dbReference>
<dbReference type="SUPFAM" id="SSF48403">
    <property type="entry name" value="Ankyrin repeat"/>
    <property type="match status" value="1"/>
</dbReference>
<dbReference type="SMART" id="SM00248">
    <property type="entry name" value="ANK"/>
    <property type="match status" value="3"/>
</dbReference>
<dbReference type="Pfam" id="PF12796">
    <property type="entry name" value="Ank_2"/>
    <property type="match status" value="1"/>
</dbReference>
<evidence type="ECO:0000256" key="2">
    <source>
        <dbReference type="ARBA" id="ARBA00022475"/>
    </source>
</evidence>
<keyword evidence="7" id="KW-0807">Transducer</keyword>
<feature type="transmembrane region" description="Helical" evidence="9">
    <location>
        <begin position="54"/>
        <end position="71"/>
    </location>
</feature>
<organism evidence="10 11">
    <name type="scientific">Cotesia glomerata</name>
    <name type="common">Lepidopteran parasitic wasp</name>
    <name type="synonym">Apanteles glomeratus</name>
    <dbReference type="NCBI Taxonomy" id="32391"/>
    <lineage>
        <taxon>Eukaryota</taxon>
        <taxon>Metazoa</taxon>
        <taxon>Ecdysozoa</taxon>
        <taxon>Arthropoda</taxon>
        <taxon>Hexapoda</taxon>
        <taxon>Insecta</taxon>
        <taxon>Pterygota</taxon>
        <taxon>Neoptera</taxon>
        <taxon>Endopterygota</taxon>
        <taxon>Hymenoptera</taxon>
        <taxon>Apocrita</taxon>
        <taxon>Ichneumonoidea</taxon>
        <taxon>Braconidae</taxon>
        <taxon>Microgastrinae</taxon>
        <taxon>Cotesia</taxon>
    </lineage>
</organism>
<dbReference type="Pfam" id="PF08395">
    <property type="entry name" value="7tm_7"/>
    <property type="match status" value="1"/>
</dbReference>
<keyword evidence="6" id="KW-0675">Receptor</keyword>
<evidence type="ECO:0000256" key="3">
    <source>
        <dbReference type="ARBA" id="ARBA00022692"/>
    </source>
</evidence>
<dbReference type="GO" id="GO:0030425">
    <property type="term" value="C:dendrite"/>
    <property type="evidence" value="ECO:0007669"/>
    <property type="project" value="TreeGrafter"/>
</dbReference>
<accession>A0AAV7HRA3</accession>